<comment type="caution">
    <text evidence="1">The sequence shown here is derived from an EMBL/GenBank/DDBJ whole genome shotgun (WGS) entry which is preliminary data.</text>
</comment>
<proteinExistence type="predicted"/>
<dbReference type="AlphaFoldDB" id="A0A6A0A275"/>
<name>A0A6A0A275_HAELA</name>
<gene>
    <name evidence="1" type="ORF">HaLaN_23508</name>
</gene>
<sequence length="41" mass="4296">MLSALQQWGVAGPRGGAQVYQECAALQQEAQQLDLEAAAHG</sequence>
<keyword evidence="2" id="KW-1185">Reference proteome</keyword>
<evidence type="ECO:0000313" key="1">
    <source>
        <dbReference type="EMBL" id="GFH25528.1"/>
    </source>
</evidence>
<accession>A0A6A0A275</accession>
<dbReference type="Proteomes" id="UP000485058">
    <property type="component" value="Unassembled WGS sequence"/>
</dbReference>
<organism evidence="1 2">
    <name type="scientific">Haematococcus lacustris</name>
    <name type="common">Green alga</name>
    <name type="synonym">Haematococcus pluvialis</name>
    <dbReference type="NCBI Taxonomy" id="44745"/>
    <lineage>
        <taxon>Eukaryota</taxon>
        <taxon>Viridiplantae</taxon>
        <taxon>Chlorophyta</taxon>
        <taxon>core chlorophytes</taxon>
        <taxon>Chlorophyceae</taxon>
        <taxon>CS clade</taxon>
        <taxon>Chlamydomonadales</taxon>
        <taxon>Haematococcaceae</taxon>
        <taxon>Haematococcus</taxon>
    </lineage>
</organism>
<dbReference type="EMBL" id="BLLF01002839">
    <property type="protein sequence ID" value="GFH25528.1"/>
    <property type="molecule type" value="Genomic_DNA"/>
</dbReference>
<protein>
    <submittedName>
        <fullName evidence="1">Uncharacterized protein</fullName>
    </submittedName>
</protein>
<evidence type="ECO:0000313" key="2">
    <source>
        <dbReference type="Proteomes" id="UP000485058"/>
    </source>
</evidence>
<reference evidence="1 2" key="1">
    <citation type="submission" date="2020-02" db="EMBL/GenBank/DDBJ databases">
        <title>Draft genome sequence of Haematococcus lacustris strain NIES-144.</title>
        <authorList>
            <person name="Morimoto D."/>
            <person name="Nakagawa S."/>
            <person name="Yoshida T."/>
            <person name="Sawayama S."/>
        </authorList>
    </citation>
    <scope>NUCLEOTIDE SEQUENCE [LARGE SCALE GENOMIC DNA]</scope>
    <source>
        <strain evidence="1 2">NIES-144</strain>
    </source>
</reference>